<keyword evidence="2" id="KW-0833">Ubl conjugation pathway</keyword>
<dbReference type="InterPro" id="IPR001810">
    <property type="entry name" value="F-box_dom"/>
</dbReference>
<dbReference type="InterPro" id="IPR036047">
    <property type="entry name" value="F-box-like_dom_sf"/>
</dbReference>
<proteinExistence type="predicted"/>
<dbReference type="PANTHER" id="PTHR10706">
    <property type="entry name" value="F-BOX FAMILY PROTEIN"/>
    <property type="match status" value="1"/>
</dbReference>
<evidence type="ECO:0000313" key="6">
    <source>
        <dbReference type="Proteomes" id="UP000053789"/>
    </source>
</evidence>
<evidence type="ECO:0000313" key="5">
    <source>
        <dbReference type="EMBL" id="KIW96609.1"/>
    </source>
</evidence>
<accession>A0A0D2IIM5</accession>
<dbReference type="Pfam" id="PF12937">
    <property type="entry name" value="F-box-like"/>
    <property type="match status" value="1"/>
</dbReference>
<dbReference type="OrthoDB" id="722566at2759"/>
<dbReference type="GeneID" id="27694928"/>
<dbReference type="Proteomes" id="UP000053789">
    <property type="component" value="Unassembled WGS sequence"/>
</dbReference>
<dbReference type="PROSITE" id="PS50181">
    <property type="entry name" value="FBOX"/>
    <property type="match status" value="1"/>
</dbReference>
<dbReference type="GO" id="GO:0016567">
    <property type="term" value="P:protein ubiquitination"/>
    <property type="evidence" value="ECO:0007669"/>
    <property type="project" value="UniProtKB-UniPathway"/>
</dbReference>
<gene>
    <name evidence="5" type="ORF">Z519_02000</name>
</gene>
<feature type="domain" description="F-box" evidence="4">
    <location>
        <begin position="36"/>
        <end position="82"/>
    </location>
</feature>
<dbReference type="SUPFAM" id="SSF81383">
    <property type="entry name" value="F-box domain"/>
    <property type="match status" value="1"/>
</dbReference>
<evidence type="ECO:0000256" key="3">
    <source>
        <dbReference type="SAM" id="MobiDB-lite"/>
    </source>
</evidence>
<evidence type="ECO:0000256" key="2">
    <source>
        <dbReference type="ARBA" id="ARBA00022786"/>
    </source>
</evidence>
<dbReference type="Gene3D" id="1.20.1280.50">
    <property type="match status" value="1"/>
</dbReference>
<feature type="region of interest" description="Disordered" evidence="3">
    <location>
        <begin position="1"/>
        <end position="29"/>
    </location>
</feature>
<dbReference type="VEuPathDB" id="FungiDB:Z519_02000"/>
<dbReference type="SMART" id="SM00256">
    <property type="entry name" value="FBOX"/>
    <property type="match status" value="1"/>
</dbReference>
<comment type="pathway">
    <text evidence="1">Protein modification; protein ubiquitination.</text>
</comment>
<dbReference type="EMBL" id="KN846982">
    <property type="protein sequence ID" value="KIW96609.1"/>
    <property type="molecule type" value="Genomic_DNA"/>
</dbReference>
<protein>
    <recommendedName>
        <fullName evidence="4">F-box domain-containing protein</fullName>
    </recommendedName>
</protein>
<dbReference type="PANTHER" id="PTHR10706:SF130">
    <property type="entry name" value="F-BOX ONLY PROTEIN 31"/>
    <property type="match status" value="1"/>
</dbReference>
<dbReference type="Pfam" id="PF12014">
    <property type="entry name" value="Cyclin_D1_bind"/>
    <property type="match status" value="1"/>
</dbReference>
<dbReference type="AlphaFoldDB" id="A0A0D2IIM5"/>
<dbReference type="RefSeq" id="XP_016623278.1">
    <property type="nucleotide sequence ID" value="XM_016759757.1"/>
</dbReference>
<sequence length="509" mass="58320">MGLFRRHTADDIEEMAPLPPDDATSMTTPNSVDHQKAALVRLPSEIICQILCYLPCQSLVSLSRCCRRLRGLAYNDLLWANLLRPNIPPEDFPSDPYPSSSYRDLYITHHPYWFVPRNKIWISDEPHIGRVMICRFDPRRGCIEGYRLLAERTPSMGLLWPYEPSVVIHNFHPRVHLWLDDPILKLPHDIVPFNTRQGWWEAEIKMTVGRPGHNTSASFFLSRDIPPHLQNKSMALWPPRTIPNMPRVRAASVDKFRGSGHKPQKYDQISQTTFRLRHWSQFSSGMAHFGIRIGEEVSTWSTIDPVLYTPTKEKPYQGIFVGDYAGHGCEFLLVMQSEKGPEIPERRPTDAYLRGLIDLPPESEEDELEEPVLSQQTAEQLAQSQSQYQRDMLAMYEDEGIYKGSIEAVKLTGDPHVPRGEYTFVADDIGPGGLIRIAEEHPFRGARVVRSRGHVAARGFQNDEFIPSQLIMISPNKLAQYWVPYGHISFYERIDLDQLIDDTFRGGHG</sequence>
<organism evidence="5 6">
    <name type="scientific">Cladophialophora bantiana (strain ATCC 10958 / CBS 173.52 / CDC B-1940 / NIH 8579)</name>
    <name type="common">Xylohypha bantiana</name>
    <dbReference type="NCBI Taxonomy" id="1442370"/>
    <lineage>
        <taxon>Eukaryota</taxon>
        <taxon>Fungi</taxon>
        <taxon>Dikarya</taxon>
        <taxon>Ascomycota</taxon>
        <taxon>Pezizomycotina</taxon>
        <taxon>Eurotiomycetes</taxon>
        <taxon>Chaetothyriomycetidae</taxon>
        <taxon>Chaetothyriales</taxon>
        <taxon>Herpotrichiellaceae</taxon>
        <taxon>Cladophialophora</taxon>
    </lineage>
</organism>
<dbReference type="HOGENOM" id="CLU_020076_1_0_1"/>
<evidence type="ECO:0000259" key="4">
    <source>
        <dbReference type="PROSITE" id="PS50181"/>
    </source>
</evidence>
<evidence type="ECO:0000256" key="1">
    <source>
        <dbReference type="ARBA" id="ARBA00004906"/>
    </source>
</evidence>
<dbReference type="UniPathway" id="UPA00143"/>
<reference evidence="5" key="1">
    <citation type="submission" date="2015-01" db="EMBL/GenBank/DDBJ databases">
        <title>The Genome Sequence of Cladophialophora bantiana CBS 173.52.</title>
        <authorList>
            <consortium name="The Broad Institute Genomics Platform"/>
            <person name="Cuomo C."/>
            <person name="de Hoog S."/>
            <person name="Gorbushina A."/>
            <person name="Stielow B."/>
            <person name="Teixiera M."/>
            <person name="Abouelleil A."/>
            <person name="Chapman S.B."/>
            <person name="Priest M."/>
            <person name="Young S.K."/>
            <person name="Wortman J."/>
            <person name="Nusbaum C."/>
            <person name="Birren B."/>
        </authorList>
    </citation>
    <scope>NUCLEOTIDE SEQUENCE [LARGE SCALE GENOMIC DNA]</scope>
    <source>
        <strain evidence="5">CBS 173.52</strain>
    </source>
</reference>
<name>A0A0D2IIM5_CLAB1</name>
<dbReference type="InterPro" id="IPR045048">
    <property type="entry name" value="FBXO31/39"/>
</dbReference>
<keyword evidence="6" id="KW-1185">Reference proteome</keyword>